<keyword evidence="1" id="KW-0812">Transmembrane</keyword>
<evidence type="ECO:0000256" key="1">
    <source>
        <dbReference type="SAM" id="Phobius"/>
    </source>
</evidence>
<dbReference type="EMBL" id="JAUSQM010000001">
    <property type="protein sequence ID" value="MDP9822568.1"/>
    <property type="molecule type" value="Genomic_DNA"/>
</dbReference>
<protein>
    <submittedName>
        <fullName evidence="2">Uncharacterized protein</fullName>
    </submittedName>
</protein>
<evidence type="ECO:0000313" key="3">
    <source>
        <dbReference type="Proteomes" id="UP001240447"/>
    </source>
</evidence>
<comment type="caution">
    <text evidence="2">The sequence shown here is derived from an EMBL/GenBank/DDBJ whole genome shotgun (WGS) entry which is preliminary data.</text>
</comment>
<name>A0ABT9NQB1_9ACTN</name>
<keyword evidence="3" id="KW-1185">Reference proteome</keyword>
<gene>
    <name evidence="2" type="ORF">J2S59_002377</name>
</gene>
<organism evidence="2 3">
    <name type="scientific">Nocardioides massiliensis</name>
    <dbReference type="NCBI Taxonomy" id="1325935"/>
    <lineage>
        <taxon>Bacteria</taxon>
        <taxon>Bacillati</taxon>
        <taxon>Actinomycetota</taxon>
        <taxon>Actinomycetes</taxon>
        <taxon>Propionibacteriales</taxon>
        <taxon>Nocardioidaceae</taxon>
        <taxon>Nocardioides</taxon>
    </lineage>
</organism>
<feature type="transmembrane region" description="Helical" evidence="1">
    <location>
        <begin position="6"/>
        <end position="24"/>
    </location>
</feature>
<keyword evidence="1" id="KW-1133">Transmembrane helix</keyword>
<dbReference type="Proteomes" id="UP001240447">
    <property type="component" value="Unassembled WGS sequence"/>
</dbReference>
<keyword evidence="1" id="KW-0472">Membrane</keyword>
<evidence type="ECO:0000313" key="2">
    <source>
        <dbReference type="EMBL" id="MDP9822568.1"/>
    </source>
</evidence>
<proteinExistence type="predicted"/>
<sequence length="65" mass="7158">MTVMIVLMLGILVLAGTVVLYVAYPHRGQEVPQLPWVGDALRRGVEALPTLDNQREREEASAGTR</sequence>
<dbReference type="RefSeq" id="WP_068120687.1">
    <property type="nucleotide sequence ID" value="NZ_JAUSQM010000001.1"/>
</dbReference>
<accession>A0ABT9NQB1</accession>
<reference evidence="2 3" key="1">
    <citation type="submission" date="2023-07" db="EMBL/GenBank/DDBJ databases">
        <title>Sequencing the genomes of 1000 actinobacteria strains.</title>
        <authorList>
            <person name="Klenk H.-P."/>
        </authorList>
    </citation>
    <scope>NUCLEOTIDE SEQUENCE [LARGE SCALE GENOMIC DNA]</scope>
    <source>
        <strain evidence="2 3">GD13</strain>
    </source>
</reference>